<feature type="transmembrane region" description="Helical" evidence="10">
    <location>
        <begin position="177"/>
        <end position="201"/>
    </location>
</feature>
<evidence type="ECO:0000256" key="10">
    <source>
        <dbReference type="RuleBase" id="RU351113"/>
    </source>
</evidence>
<evidence type="ECO:0000256" key="1">
    <source>
        <dbReference type="ARBA" id="ARBA00004651"/>
    </source>
</evidence>
<dbReference type="GO" id="GO:0005886">
    <property type="term" value="C:plasma membrane"/>
    <property type="evidence" value="ECO:0007669"/>
    <property type="project" value="UniProtKB-SubCell"/>
</dbReference>
<keyword evidence="7 10" id="KW-0472">Membrane</keyword>
<keyword evidence="12" id="KW-1185">Reference proteome</keyword>
<feature type="transmembrane region" description="Helical" evidence="10">
    <location>
        <begin position="263"/>
        <end position="281"/>
    </location>
</feature>
<dbReference type="PANTHER" id="PTHR21137">
    <property type="entry name" value="ODORANT RECEPTOR"/>
    <property type="match status" value="1"/>
</dbReference>
<reference evidence="11" key="1">
    <citation type="submission" date="2019-02" db="EMBL/GenBank/DDBJ databases">
        <title>Genome of the parasitoid wasp Diachasma alloeum, an emerging model for ecological speciation and transitions to asexual reproduction.</title>
        <authorList>
            <person name="Robertson H.M."/>
            <person name="Walden K.K."/>
            <person name="Tvedte E.S."/>
            <person name="Hood G.R."/>
            <person name="Feder J.L."/>
            <person name="Forbes A.A."/>
            <person name="Logsdon J.M."/>
            <person name="Mcelroy K.E."/>
        </authorList>
    </citation>
    <scope>NUCLEOTIDE SEQUENCE [LARGE SCALE GENOMIC DNA]</scope>
    <source>
        <strain evidence="11">Michigan</strain>
    </source>
</reference>
<accession>A0A4E0RM75</accession>
<dbReference type="Proteomes" id="UP000297026">
    <property type="component" value="Unassembled WGS sequence"/>
</dbReference>
<dbReference type="GO" id="GO:0005549">
    <property type="term" value="F:odorant binding"/>
    <property type="evidence" value="ECO:0007669"/>
    <property type="project" value="InterPro"/>
</dbReference>
<keyword evidence="3 10" id="KW-0716">Sensory transduction</keyword>
<keyword evidence="8 10" id="KW-0675">Receptor</keyword>
<dbReference type="GO" id="GO:0004984">
    <property type="term" value="F:olfactory receptor activity"/>
    <property type="evidence" value="ECO:0007669"/>
    <property type="project" value="InterPro"/>
</dbReference>
<keyword evidence="6 10" id="KW-1133">Transmembrane helix</keyword>
<comment type="subcellular location">
    <subcellularLocation>
        <location evidence="1 10">Cell membrane</location>
        <topology evidence="1 10">Multi-pass membrane protein</topology>
    </subcellularLocation>
</comment>
<evidence type="ECO:0000256" key="4">
    <source>
        <dbReference type="ARBA" id="ARBA00022692"/>
    </source>
</evidence>
<evidence type="ECO:0000313" key="12">
    <source>
        <dbReference type="Proteomes" id="UP000297026"/>
    </source>
</evidence>
<keyword evidence="4 10" id="KW-0812">Transmembrane</keyword>
<feature type="transmembrane region" description="Helical" evidence="10">
    <location>
        <begin position="124"/>
        <end position="146"/>
    </location>
</feature>
<dbReference type="AlphaFoldDB" id="A0A4E0RM75"/>
<keyword evidence="9 10" id="KW-0807">Transducer</keyword>
<evidence type="ECO:0000313" key="11">
    <source>
        <dbReference type="EMBL" id="THK33249.1"/>
    </source>
</evidence>
<evidence type="ECO:0000256" key="2">
    <source>
        <dbReference type="ARBA" id="ARBA00022475"/>
    </source>
</evidence>
<dbReference type="InterPro" id="IPR004117">
    <property type="entry name" value="7tm6_olfct_rcpt"/>
</dbReference>
<evidence type="ECO:0000256" key="5">
    <source>
        <dbReference type="ARBA" id="ARBA00022725"/>
    </source>
</evidence>
<dbReference type="Pfam" id="PF02949">
    <property type="entry name" value="7tm_6"/>
    <property type="match status" value="1"/>
</dbReference>
<feature type="transmembrane region" description="Helical" evidence="10">
    <location>
        <begin position="293"/>
        <end position="317"/>
    </location>
</feature>
<proteinExistence type="inferred from homology"/>
<evidence type="ECO:0000256" key="7">
    <source>
        <dbReference type="ARBA" id="ARBA00023136"/>
    </source>
</evidence>
<comment type="caution">
    <text evidence="10">Lacks conserved residue(s) required for the propagation of feature annotation.</text>
</comment>
<gene>
    <name evidence="11" type="primary">Or21</name>
    <name evidence="11" type="ORF">DALL_DALL000453</name>
</gene>
<dbReference type="PANTHER" id="PTHR21137:SF35">
    <property type="entry name" value="ODORANT RECEPTOR 19A-RELATED"/>
    <property type="match status" value="1"/>
</dbReference>
<feature type="transmembrane region" description="Helical" evidence="10">
    <location>
        <begin position="65"/>
        <end position="87"/>
    </location>
</feature>
<protein>
    <recommendedName>
        <fullName evidence="10">Odorant receptor</fullName>
    </recommendedName>
</protein>
<dbReference type="GO" id="GO:0007165">
    <property type="term" value="P:signal transduction"/>
    <property type="evidence" value="ECO:0007669"/>
    <property type="project" value="UniProtKB-KW"/>
</dbReference>
<dbReference type="OrthoDB" id="6617147at2759"/>
<evidence type="ECO:0000256" key="6">
    <source>
        <dbReference type="ARBA" id="ARBA00022989"/>
    </source>
</evidence>
<organism evidence="11 12">
    <name type="scientific">Diachasma alloeum</name>
    <dbReference type="NCBI Taxonomy" id="454923"/>
    <lineage>
        <taxon>Eukaryota</taxon>
        <taxon>Metazoa</taxon>
        <taxon>Ecdysozoa</taxon>
        <taxon>Arthropoda</taxon>
        <taxon>Hexapoda</taxon>
        <taxon>Insecta</taxon>
        <taxon>Pterygota</taxon>
        <taxon>Neoptera</taxon>
        <taxon>Endopterygota</taxon>
        <taxon>Hymenoptera</taxon>
        <taxon>Apocrita</taxon>
        <taxon>Ichneumonoidea</taxon>
        <taxon>Braconidae</taxon>
        <taxon>Opiinae</taxon>
        <taxon>Diachasma</taxon>
    </lineage>
</organism>
<keyword evidence="2" id="KW-1003">Cell membrane</keyword>
<name>A0A4E0RM75_9HYME</name>
<feature type="transmembrane region" description="Helical" evidence="10">
    <location>
        <begin position="34"/>
        <end position="59"/>
    </location>
</feature>
<dbReference type="EMBL" id="ML160187">
    <property type="protein sequence ID" value="THK33249.1"/>
    <property type="molecule type" value="Genomic_DNA"/>
</dbReference>
<evidence type="ECO:0000256" key="8">
    <source>
        <dbReference type="ARBA" id="ARBA00023170"/>
    </source>
</evidence>
<evidence type="ECO:0000256" key="3">
    <source>
        <dbReference type="ARBA" id="ARBA00022606"/>
    </source>
</evidence>
<comment type="similarity">
    <text evidence="10">Belongs to the insect chemoreceptor superfamily. Heteromeric odorant receptor channel (TC 1.A.69) family.</text>
</comment>
<keyword evidence="5 10" id="KW-0552">Olfaction</keyword>
<sequence>MKVDFAYSCGWNRFLLNLSGFWPKRRSSFVGTHWPLINAILVLVVIIIPRFAAMCLFWNEVDAFIQFFTTQLVFINVFFKLIVLQLGNEVLVDLLSMMEANLSADLTKEQYAPVLKLAKFGRTISIIVGLSAVGVVITGVVAMKLYHLDSLYIKNPDPRLSVDFFFVAYLPFDATHIISYTTVFALQLYVSVISTIINLNLDSFVMMLILHICGEMEVVEVLLSHLGDGIEDRRGVQLELKRIVRKHQMVCQYVKNLEKLFSIPWFLELTSCTLIFCFQGYNVLKLVRTDQFGVFQIGFIIFSTSGILTQFFLNCWAGECLLSRSSRIGYSFYRSKWYELRPSETRPLLMIGFQKTRPLTLTAWKFSILSIRLFLQLIKTSFSYLSVLLVMTDFQDE</sequence>
<evidence type="ECO:0000256" key="9">
    <source>
        <dbReference type="ARBA" id="ARBA00023224"/>
    </source>
</evidence>